<feature type="domain" description="UvrD-like helicase ATP-binding" evidence="10">
    <location>
        <begin position="2"/>
        <end position="233"/>
    </location>
</feature>
<proteinExistence type="predicted"/>
<dbReference type="GO" id="GO:0016887">
    <property type="term" value="F:ATP hydrolysis activity"/>
    <property type="evidence" value="ECO:0007669"/>
    <property type="project" value="RHEA"/>
</dbReference>
<protein>
    <recommendedName>
        <fullName evidence="7">DNA 3'-5' helicase</fullName>
        <ecNumber evidence="7">5.6.2.4</ecNumber>
    </recommendedName>
</protein>
<dbReference type="PANTHER" id="PTHR11070:SF2">
    <property type="entry name" value="ATP-DEPENDENT DNA HELICASE SRS2"/>
    <property type="match status" value="1"/>
</dbReference>
<evidence type="ECO:0000256" key="4">
    <source>
        <dbReference type="ARBA" id="ARBA00022840"/>
    </source>
</evidence>
<dbReference type="Pfam" id="PF13361">
    <property type="entry name" value="UvrD_C"/>
    <property type="match status" value="1"/>
</dbReference>
<dbReference type="SUPFAM" id="SSF52540">
    <property type="entry name" value="P-loop containing nucleoside triphosphate hydrolases"/>
    <property type="match status" value="1"/>
</dbReference>
<dbReference type="InterPro" id="IPR014016">
    <property type="entry name" value="UvrD-like_ATP-bd"/>
</dbReference>
<dbReference type="AlphaFoldDB" id="A0A5N1GPM8"/>
<accession>A0A5N1GPM8</accession>
<dbReference type="GO" id="GO:0000725">
    <property type="term" value="P:recombinational repair"/>
    <property type="evidence" value="ECO:0007669"/>
    <property type="project" value="TreeGrafter"/>
</dbReference>
<evidence type="ECO:0000256" key="1">
    <source>
        <dbReference type="ARBA" id="ARBA00022741"/>
    </source>
</evidence>
<sequence>MSKKPTEEQKFAIQSTENMVLTAVPGSGKTFTLVEKIKFIKEEKSDNDFKGIIGISYTNKASDNLKKKVYKSTNIDEYDFFGTIDSFYLQEIIYPFSKHYFEEIREFQILHVHDIFKKSIDRKLELDEILDYFNKNIIFIEQIGDLAFYLLETVPQIKKYIAAKYSHIMIDEYQDCGKYQHQIFCYLVKELNLCGFVVGDLNQSIFKDSKYLKLLIHDTAFTHHELTLNFRSNEGIIEYSNCLKSQNYNPKKVSEKSVSYIYTKSDNFSSSPIDIAKKLPKSIEYIKSKYNIQAENQIAIFARTHDACQVIAKHLNIPYKYYSPFKLLKKNDPALRQFHEFLIDYFKYKNNEITSLEIKSKYFSKIININYHIKQEIEKNIDYLLNAKLSDYHDEIDKFKRIFELIEIKITDENFKFFIKEIISDRSELKNYCPAKSNEIQIMTMHNCKGLEFDIVFIFDMYRFIIPYIYDGPNDKDNYQKLNKDFNLFYVAVTRAKKRCFIMIPEKRINAKGEIKNCQPSPFLSENNCQRLANLKSWYFY</sequence>
<comment type="catalytic activity">
    <reaction evidence="8">
        <text>ATP + H2O = ADP + phosphate + H(+)</text>
        <dbReference type="Rhea" id="RHEA:13065"/>
        <dbReference type="ChEBI" id="CHEBI:15377"/>
        <dbReference type="ChEBI" id="CHEBI:15378"/>
        <dbReference type="ChEBI" id="CHEBI:30616"/>
        <dbReference type="ChEBI" id="CHEBI:43474"/>
        <dbReference type="ChEBI" id="CHEBI:456216"/>
        <dbReference type="EC" id="5.6.2.4"/>
    </reaction>
</comment>
<feature type="binding site" evidence="9">
    <location>
        <begin position="23"/>
        <end position="30"/>
    </location>
    <ligand>
        <name>ATP</name>
        <dbReference type="ChEBI" id="CHEBI:30616"/>
    </ligand>
</feature>
<name>A0A5N1GPM8_9LACT</name>
<evidence type="ECO:0000259" key="10">
    <source>
        <dbReference type="PROSITE" id="PS51198"/>
    </source>
</evidence>
<dbReference type="PROSITE" id="PS51198">
    <property type="entry name" value="UVRD_HELICASE_ATP_BIND"/>
    <property type="match status" value="1"/>
</dbReference>
<dbReference type="GO" id="GO:0003677">
    <property type="term" value="F:DNA binding"/>
    <property type="evidence" value="ECO:0007669"/>
    <property type="project" value="InterPro"/>
</dbReference>
<dbReference type="Gene3D" id="3.40.50.300">
    <property type="entry name" value="P-loop containing nucleotide triphosphate hydrolases"/>
    <property type="match status" value="2"/>
</dbReference>
<dbReference type="InterPro" id="IPR014017">
    <property type="entry name" value="DNA_helicase_UvrD-like_C"/>
</dbReference>
<organism evidence="11 12">
    <name type="scientific">Aerococcus sanguinicola</name>
    <dbReference type="NCBI Taxonomy" id="119206"/>
    <lineage>
        <taxon>Bacteria</taxon>
        <taxon>Bacillati</taxon>
        <taxon>Bacillota</taxon>
        <taxon>Bacilli</taxon>
        <taxon>Lactobacillales</taxon>
        <taxon>Aerococcaceae</taxon>
        <taxon>Aerococcus</taxon>
    </lineage>
</organism>
<dbReference type="RefSeq" id="WP_070430333.1">
    <property type="nucleotide sequence ID" value="NZ_VYWO01000001.1"/>
</dbReference>
<dbReference type="Proteomes" id="UP000327148">
    <property type="component" value="Unassembled WGS sequence"/>
</dbReference>
<reference evidence="11 12" key="1">
    <citation type="submission" date="2019-09" db="EMBL/GenBank/DDBJ databases">
        <title>Draft genome sequence assemblies of isolates from the urinary tract.</title>
        <authorList>
            <person name="Mores C.R."/>
            <person name="Putonti C."/>
            <person name="Wolfe A.J."/>
        </authorList>
    </citation>
    <scope>NUCLEOTIDE SEQUENCE [LARGE SCALE GENOMIC DNA]</scope>
    <source>
        <strain evidence="11 12">UMB623</strain>
    </source>
</reference>
<evidence type="ECO:0000256" key="3">
    <source>
        <dbReference type="ARBA" id="ARBA00022806"/>
    </source>
</evidence>
<dbReference type="EC" id="5.6.2.4" evidence="7"/>
<dbReference type="EMBL" id="VYWO01000001">
    <property type="protein sequence ID" value="KAA9302209.1"/>
    <property type="molecule type" value="Genomic_DNA"/>
</dbReference>
<evidence type="ECO:0000256" key="6">
    <source>
        <dbReference type="ARBA" id="ARBA00034617"/>
    </source>
</evidence>
<evidence type="ECO:0000313" key="11">
    <source>
        <dbReference type="EMBL" id="KAA9302209.1"/>
    </source>
</evidence>
<evidence type="ECO:0000313" key="12">
    <source>
        <dbReference type="Proteomes" id="UP000327148"/>
    </source>
</evidence>
<dbReference type="GO" id="GO:0043138">
    <property type="term" value="F:3'-5' DNA helicase activity"/>
    <property type="evidence" value="ECO:0007669"/>
    <property type="project" value="UniProtKB-EC"/>
</dbReference>
<dbReference type="GO" id="GO:0005524">
    <property type="term" value="F:ATP binding"/>
    <property type="evidence" value="ECO:0007669"/>
    <property type="project" value="UniProtKB-UniRule"/>
</dbReference>
<keyword evidence="4 9" id="KW-0067">ATP-binding</keyword>
<evidence type="ECO:0000256" key="7">
    <source>
        <dbReference type="ARBA" id="ARBA00034808"/>
    </source>
</evidence>
<comment type="catalytic activity">
    <reaction evidence="6">
        <text>Couples ATP hydrolysis with the unwinding of duplex DNA by translocating in the 3'-5' direction.</text>
        <dbReference type="EC" id="5.6.2.4"/>
    </reaction>
</comment>
<dbReference type="PANTHER" id="PTHR11070">
    <property type="entry name" value="UVRD / RECB / PCRA DNA HELICASE FAMILY MEMBER"/>
    <property type="match status" value="1"/>
</dbReference>
<keyword evidence="5" id="KW-0413">Isomerase</keyword>
<dbReference type="OrthoDB" id="9765670at2"/>
<dbReference type="InterPro" id="IPR027417">
    <property type="entry name" value="P-loop_NTPase"/>
</dbReference>
<evidence type="ECO:0000256" key="8">
    <source>
        <dbReference type="ARBA" id="ARBA00048988"/>
    </source>
</evidence>
<keyword evidence="3 9" id="KW-0347">Helicase</keyword>
<dbReference type="InterPro" id="IPR000212">
    <property type="entry name" value="DNA_helicase_UvrD/REP"/>
</dbReference>
<evidence type="ECO:0000256" key="5">
    <source>
        <dbReference type="ARBA" id="ARBA00023235"/>
    </source>
</evidence>
<dbReference type="Pfam" id="PF13245">
    <property type="entry name" value="AAA_19"/>
    <property type="match status" value="1"/>
</dbReference>
<evidence type="ECO:0000256" key="9">
    <source>
        <dbReference type="PROSITE-ProRule" id="PRU00560"/>
    </source>
</evidence>
<comment type="caution">
    <text evidence="11">The sequence shown here is derived from an EMBL/GenBank/DDBJ whole genome shotgun (WGS) entry which is preliminary data.</text>
</comment>
<evidence type="ECO:0000256" key="2">
    <source>
        <dbReference type="ARBA" id="ARBA00022801"/>
    </source>
</evidence>
<keyword evidence="2 9" id="KW-0378">Hydrolase</keyword>
<gene>
    <name evidence="11" type="ORF">F6I03_03065</name>
</gene>
<keyword evidence="1 9" id="KW-0547">Nucleotide-binding</keyword>